<proteinExistence type="predicted"/>
<evidence type="ECO:0000313" key="2">
    <source>
        <dbReference type="EMBL" id="CBG73089.1"/>
    </source>
</evidence>
<dbReference type="RefSeq" id="WP_013003650.1">
    <property type="nucleotide sequence ID" value="NC_013929.1"/>
</dbReference>
<dbReference type="AlphaFoldDB" id="C9Z900"/>
<evidence type="ECO:0000313" key="3">
    <source>
        <dbReference type="Proteomes" id="UP000001444"/>
    </source>
</evidence>
<dbReference type="Proteomes" id="UP000001444">
    <property type="component" value="Chromosome"/>
</dbReference>
<keyword evidence="1" id="KW-0472">Membrane</keyword>
<dbReference type="GeneID" id="55648262"/>
<dbReference type="HOGENOM" id="CLU_3030676_0_0_11"/>
<protein>
    <submittedName>
        <fullName evidence="2">Putative phage-encoded membrane protein</fullName>
    </submittedName>
</protein>
<evidence type="ECO:0000256" key="1">
    <source>
        <dbReference type="SAM" id="Phobius"/>
    </source>
</evidence>
<keyword evidence="3" id="KW-1185">Reference proteome</keyword>
<reference evidence="2 3" key="1">
    <citation type="journal article" date="2010" name="Mol. Plant Microbe Interact.">
        <title>Streptomyces scabies 87-22 contains a coronafacic acid-like biosynthetic cluster that contributes to plant-microbe interactions.</title>
        <authorList>
            <person name="Bignell D.R."/>
            <person name="Seipke R.F."/>
            <person name="Huguet-Tapia J.C."/>
            <person name="Chambers A.H."/>
            <person name="Parry R.J."/>
            <person name="Loria R."/>
        </authorList>
    </citation>
    <scope>NUCLEOTIDE SEQUENCE [LARGE SCALE GENOMIC DNA]</scope>
    <source>
        <strain evidence="2 3">87.22</strain>
    </source>
</reference>
<dbReference type="STRING" id="680198.SCAB_60701"/>
<dbReference type="KEGG" id="scb:SCAB_60701"/>
<accession>C9Z900</accession>
<name>C9Z900_STRSW</name>
<keyword evidence="1" id="KW-0812">Transmembrane</keyword>
<keyword evidence="1" id="KW-1133">Transmembrane helix</keyword>
<dbReference type="EMBL" id="FN554889">
    <property type="protein sequence ID" value="CBG73089.1"/>
    <property type="molecule type" value="Genomic_DNA"/>
</dbReference>
<gene>
    <name evidence="2" type="ordered locus">SCAB_60701</name>
</gene>
<feature type="transmembrane region" description="Helical" evidence="1">
    <location>
        <begin position="12"/>
        <end position="40"/>
    </location>
</feature>
<organism evidence="2 3">
    <name type="scientific">Streptomyces scabiei (strain 87.22)</name>
    <dbReference type="NCBI Taxonomy" id="680198"/>
    <lineage>
        <taxon>Bacteria</taxon>
        <taxon>Bacillati</taxon>
        <taxon>Actinomycetota</taxon>
        <taxon>Actinomycetes</taxon>
        <taxon>Kitasatosporales</taxon>
        <taxon>Streptomycetaceae</taxon>
        <taxon>Streptomyces</taxon>
    </lineage>
</organism>
<sequence>MSDQLARTGTAAGAIVIAGTAITGWWLLTAALTLVAVGALSIRVGFRRGRTAGQQ</sequence>